<accession>A0A6C0IWQ9</accession>
<dbReference type="EMBL" id="MN740268">
    <property type="protein sequence ID" value="QHT96856.1"/>
    <property type="molecule type" value="Genomic_DNA"/>
</dbReference>
<organism evidence="1">
    <name type="scientific">viral metagenome</name>
    <dbReference type="NCBI Taxonomy" id="1070528"/>
    <lineage>
        <taxon>unclassified sequences</taxon>
        <taxon>metagenomes</taxon>
        <taxon>organismal metagenomes</taxon>
    </lineage>
</organism>
<evidence type="ECO:0000313" key="1">
    <source>
        <dbReference type="EMBL" id="QHT96856.1"/>
    </source>
</evidence>
<name>A0A6C0IWQ9_9ZZZZ</name>
<protein>
    <submittedName>
        <fullName evidence="1">Uncharacterized protein</fullName>
    </submittedName>
</protein>
<reference evidence="1" key="1">
    <citation type="journal article" date="2020" name="Nature">
        <title>Giant virus diversity and host interactions through global metagenomics.</title>
        <authorList>
            <person name="Schulz F."/>
            <person name="Roux S."/>
            <person name="Paez-Espino D."/>
            <person name="Jungbluth S."/>
            <person name="Walsh D.A."/>
            <person name="Denef V.J."/>
            <person name="McMahon K.D."/>
            <person name="Konstantinidis K.T."/>
            <person name="Eloe-Fadrosh E.A."/>
            <person name="Kyrpides N.C."/>
            <person name="Woyke T."/>
        </authorList>
    </citation>
    <scope>NUCLEOTIDE SEQUENCE</scope>
    <source>
        <strain evidence="1">GVMAG-M-3300024336-7</strain>
    </source>
</reference>
<dbReference type="AlphaFoldDB" id="A0A6C0IWQ9"/>
<proteinExistence type="predicted"/>
<sequence length="35" mass="4347">MNTNSFHLIFYIYNSFFFLNMKYIDEKIDIVISKH</sequence>